<dbReference type="OrthoDB" id="2484669at2759"/>
<dbReference type="AlphaFoldDB" id="A0A9N9CUR9"/>
<reference evidence="1" key="1">
    <citation type="submission" date="2021-06" db="EMBL/GenBank/DDBJ databases">
        <authorList>
            <person name="Kallberg Y."/>
            <person name="Tangrot J."/>
            <person name="Rosling A."/>
        </authorList>
    </citation>
    <scope>NUCLEOTIDE SEQUENCE</scope>
    <source>
        <strain evidence="1">FL130A</strain>
    </source>
</reference>
<protein>
    <submittedName>
        <fullName evidence="1">7372_t:CDS:1</fullName>
    </submittedName>
</protein>
<name>A0A9N9CUR9_9GLOM</name>
<comment type="caution">
    <text evidence="1">The sequence shown here is derived from an EMBL/GenBank/DDBJ whole genome shotgun (WGS) entry which is preliminary data.</text>
</comment>
<sequence>MANDMILTETFSPSGNCITIESGGRILGRVTELITAKIGGDDQTKGILSTIITVATTVGITAATAGAGTPVAATVAAKAGVGLAGGMAQLAANHLMHTPQYSETKETMSFNEFRHKYVLSGSRPISLELEYNRDLANQYLNKRELKGPMLYSYRNYQYFGNLLTRQPSNPSYLLKASIIT</sequence>
<gene>
    <name evidence="1" type="ORF">ALEPTO_LOCUS8597</name>
</gene>
<dbReference type="Proteomes" id="UP000789508">
    <property type="component" value="Unassembled WGS sequence"/>
</dbReference>
<organism evidence="1 2">
    <name type="scientific">Ambispora leptoticha</name>
    <dbReference type="NCBI Taxonomy" id="144679"/>
    <lineage>
        <taxon>Eukaryota</taxon>
        <taxon>Fungi</taxon>
        <taxon>Fungi incertae sedis</taxon>
        <taxon>Mucoromycota</taxon>
        <taxon>Glomeromycotina</taxon>
        <taxon>Glomeromycetes</taxon>
        <taxon>Archaeosporales</taxon>
        <taxon>Ambisporaceae</taxon>
        <taxon>Ambispora</taxon>
    </lineage>
</organism>
<dbReference type="EMBL" id="CAJVPS010005154">
    <property type="protein sequence ID" value="CAG8611879.1"/>
    <property type="molecule type" value="Genomic_DNA"/>
</dbReference>
<evidence type="ECO:0000313" key="2">
    <source>
        <dbReference type="Proteomes" id="UP000789508"/>
    </source>
</evidence>
<keyword evidence="2" id="KW-1185">Reference proteome</keyword>
<proteinExistence type="predicted"/>
<accession>A0A9N9CUR9</accession>
<evidence type="ECO:0000313" key="1">
    <source>
        <dbReference type="EMBL" id="CAG8611879.1"/>
    </source>
</evidence>